<dbReference type="AlphaFoldDB" id="A0A1T4T674"/>
<proteinExistence type="predicted"/>
<keyword evidence="2" id="KW-1185">Reference proteome</keyword>
<protein>
    <submittedName>
        <fullName evidence="1">Uncharacterized protein</fullName>
    </submittedName>
</protein>
<accession>A0A1T4T674</accession>
<evidence type="ECO:0000313" key="1">
    <source>
        <dbReference type="EMBL" id="SKA35799.1"/>
    </source>
</evidence>
<dbReference type="RefSeq" id="WP_078763764.1">
    <property type="nucleotide sequence ID" value="NZ_FUWS01000015.1"/>
</dbReference>
<evidence type="ECO:0000313" key="2">
    <source>
        <dbReference type="Proteomes" id="UP000190637"/>
    </source>
</evidence>
<dbReference type="Proteomes" id="UP000190637">
    <property type="component" value="Unassembled WGS sequence"/>
</dbReference>
<organism evidence="1 2">
    <name type="scientific">Marinactinospora thermotolerans DSM 45154</name>
    <dbReference type="NCBI Taxonomy" id="1122192"/>
    <lineage>
        <taxon>Bacteria</taxon>
        <taxon>Bacillati</taxon>
        <taxon>Actinomycetota</taxon>
        <taxon>Actinomycetes</taxon>
        <taxon>Streptosporangiales</taxon>
        <taxon>Nocardiopsidaceae</taxon>
        <taxon>Marinactinospora</taxon>
    </lineage>
</organism>
<sequence length="94" mass="10026">MTLAAILRGLNAAGSPSPVLDVRVGGDPTRILNRYAPGWENRARLVDAQDGFDTAAGNALGDLRLDPHYEAKSLPFLREGDLLWAVGIRASALT</sequence>
<reference evidence="1 2" key="1">
    <citation type="submission" date="2017-02" db="EMBL/GenBank/DDBJ databases">
        <authorList>
            <person name="Peterson S.W."/>
        </authorList>
    </citation>
    <scope>NUCLEOTIDE SEQUENCE [LARGE SCALE GENOMIC DNA]</scope>
    <source>
        <strain evidence="1 2">DSM 45154</strain>
    </source>
</reference>
<dbReference type="EMBL" id="FUWS01000015">
    <property type="protein sequence ID" value="SKA35799.1"/>
    <property type="molecule type" value="Genomic_DNA"/>
</dbReference>
<name>A0A1T4T674_9ACTN</name>
<gene>
    <name evidence="1" type="ORF">SAMN02745673_04539</name>
</gene>